<gene>
    <name evidence="1" type="ORF">ENK37_02975</name>
</gene>
<proteinExistence type="predicted"/>
<organism evidence="1">
    <name type="scientific">Oceanithermus profundus</name>
    <dbReference type="NCBI Taxonomy" id="187137"/>
    <lineage>
        <taxon>Bacteria</taxon>
        <taxon>Thermotogati</taxon>
        <taxon>Deinococcota</taxon>
        <taxon>Deinococci</taxon>
        <taxon>Thermales</taxon>
        <taxon>Thermaceae</taxon>
        <taxon>Oceanithermus</taxon>
    </lineage>
</organism>
<name>A0A7C4VBF5_9DEIN</name>
<dbReference type="SUPFAM" id="SSF55811">
    <property type="entry name" value="Nudix"/>
    <property type="match status" value="1"/>
</dbReference>
<protein>
    <submittedName>
        <fullName evidence="1">DNA mismatch repair protein MutT</fullName>
    </submittedName>
</protein>
<accession>A0A7C4VBF5</accession>
<dbReference type="Proteomes" id="UP000885759">
    <property type="component" value="Unassembled WGS sequence"/>
</dbReference>
<sequence>ESPTETVTPNEEIAEWAWVPPRAALDYPLNRYTTPLVARYLEVKGG</sequence>
<evidence type="ECO:0000313" key="1">
    <source>
        <dbReference type="EMBL" id="HGY09006.1"/>
    </source>
</evidence>
<feature type="non-terminal residue" evidence="1">
    <location>
        <position position="1"/>
    </location>
</feature>
<comment type="caution">
    <text evidence="1">The sequence shown here is derived from an EMBL/GenBank/DDBJ whole genome shotgun (WGS) entry which is preliminary data.</text>
</comment>
<dbReference type="EMBL" id="DRPZ01000079">
    <property type="protein sequence ID" value="HGY09006.1"/>
    <property type="molecule type" value="Genomic_DNA"/>
</dbReference>
<dbReference type="AlphaFoldDB" id="A0A7C4VBF5"/>
<dbReference type="InterPro" id="IPR015797">
    <property type="entry name" value="NUDIX_hydrolase-like_dom_sf"/>
</dbReference>
<reference evidence="1" key="1">
    <citation type="journal article" date="2020" name="mSystems">
        <title>Genome- and Community-Level Interaction Insights into Carbon Utilization and Element Cycling Functions of Hydrothermarchaeota in Hydrothermal Sediment.</title>
        <authorList>
            <person name="Zhou Z."/>
            <person name="Liu Y."/>
            <person name="Xu W."/>
            <person name="Pan J."/>
            <person name="Luo Z.H."/>
            <person name="Li M."/>
        </authorList>
    </citation>
    <scope>NUCLEOTIDE SEQUENCE [LARGE SCALE GENOMIC DNA]</scope>
    <source>
        <strain evidence="1">HyVt-570</strain>
    </source>
</reference>